<keyword evidence="1" id="KW-0472">Membrane</keyword>
<accession>A0A1Y2ACL7</accession>
<keyword evidence="3" id="KW-1185">Reference proteome</keyword>
<evidence type="ECO:0000256" key="1">
    <source>
        <dbReference type="SAM" id="Phobius"/>
    </source>
</evidence>
<dbReference type="EMBL" id="MCOG01000295">
    <property type="protein sequence ID" value="ORY20252.1"/>
    <property type="molecule type" value="Genomic_DNA"/>
</dbReference>
<keyword evidence="1" id="KW-1133">Transmembrane helix</keyword>
<name>A0A1Y2ACL7_9FUNG</name>
<gene>
    <name evidence="2" type="ORF">LY90DRAFT_633959</name>
</gene>
<comment type="caution">
    <text evidence="2">The sequence shown here is derived from an EMBL/GenBank/DDBJ whole genome shotgun (WGS) entry which is preliminary data.</text>
</comment>
<organism evidence="2 3">
    <name type="scientific">Neocallimastix californiae</name>
    <dbReference type="NCBI Taxonomy" id="1754190"/>
    <lineage>
        <taxon>Eukaryota</taxon>
        <taxon>Fungi</taxon>
        <taxon>Fungi incertae sedis</taxon>
        <taxon>Chytridiomycota</taxon>
        <taxon>Chytridiomycota incertae sedis</taxon>
        <taxon>Neocallimastigomycetes</taxon>
        <taxon>Neocallimastigales</taxon>
        <taxon>Neocallimastigaceae</taxon>
        <taxon>Neocallimastix</taxon>
    </lineage>
</organism>
<keyword evidence="1" id="KW-0812">Transmembrane</keyword>
<feature type="transmembrane region" description="Helical" evidence="1">
    <location>
        <begin position="128"/>
        <end position="150"/>
    </location>
</feature>
<reference evidence="2 3" key="1">
    <citation type="submission" date="2016-08" db="EMBL/GenBank/DDBJ databases">
        <title>A Parts List for Fungal Cellulosomes Revealed by Comparative Genomics.</title>
        <authorList>
            <consortium name="DOE Joint Genome Institute"/>
            <person name="Haitjema C.H."/>
            <person name="Gilmore S.P."/>
            <person name="Henske J.K."/>
            <person name="Solomon K.V."/>
            <person name="De Groot R."/>
            <person name="Kuo A."/>
            <person name="Mondo S.J."/>
            <person name="Salamov A.A."/>
            <person name="Labutti K."/>
            <person name="Zhao Z."/>
            <person name="Chiniquy J."/>
            <person name="Barry K."/>
            <person name="Brewer H.M."/>
            <person name="Purvine S.O."/>
            <person name="Wright A.T."/>
            <person name="Boxma B."/>
            <person name="Van Alen T."/>
            <person name="Hackstein J.H."/>
            <person name="Baker S.E."/>
            <person name="Grigoriev I.V."/>
            <person name="O'Malley M.A."/>
        </authorList>
    </citation>
    <scope>NUCLEOTIDE SEQUENCE [LARGE SCALE GENOMIC DNA]</scope>
    <source>
        <strain evidence="2 3">G1</strain>
    </source>
</reference>
<sequence>MYDDETIDIPDEHGNITRYIAKNCGEDEIPYGLCHGMECNTDSDCLSNKCVSKHCVNNEEEPIIHCDDIYTLPRFIIKESSYMHCGSALGYQCQVNDECSSKDCDNTCSLQPLGPPYFEGSTSYVPNLFTVLLMFMSVFAFSMGLTICCCRQFTKESNK</sequence>
<proteinExistence type="predicted"/>
<dbReference type="AlphaFoldDB" id="A0A1Y2ACL7"/>
<dbReference type="Proteomes" id="UP000193920">
    <property type="component" value="Unassembled WGS sequence"/>
</dbReference>
<evidence type="ECO:0000313" key="2">
    <source>
        <dbReference type="EMBL" id="ORY20252.1"/>
    </source>
</evidence>
<protein>
    <submittedName>
        <fullName evidence="2">Uncharacterized protein</fullName>
    </submittedName>
</protein>
<evidence type="ECO:0000313" key="3">
    <source>
        <dbReference type="Proteomes" id="UP000193920"/>
    </source>
</evidence>